<dbReference type="PROSITE" id="PS50979">
    <property type="entry name" value="BC"/>
    <property type="match status" value="1"/>
</dbReference>
<dbReference type="NCBIfam" id="TIGR00514">
    <property type="entry name" value="accC"/>
    <property type="match status" value="1"/>
</dbReference>
<proteinExistence type="predicted"/>
<comment type="function">
    <text evidence="1 15">This protein is a component of the acetyl coenzyme A carboxylase complex; first, biotin carboxylase catalyzes the carboxylation of the carrier protein and then the transcarboxylase transfers the carboxyl group to form malonyl-CoA.</text>
</comment>
<evidence type="ECO:0000259" key="16">
    <source>
        <dbReference type="PROSITE" id="PS50975"/>
    </source>
</evidence>
<evidence type="ECO:0000256" key="8">
    <source>
        <dbReference type="ARBA" id="ARBA00022741"/>
    </source>
</evidence>
<dbReference type="Pfam" id="PF00289">
    <property type="entry name" value="Biotin_carb_N"/>
    <property type="match status" value="1"/>
</dbReference>
<evidence type="ECO:0000256" key="1">
    <source>
        <dbReference type="ARBA" id="ARBA00003761"/>
    </source>
</evidence>
<evidence type="ECO:0000256" key="2">
    <source>
        <dbReference type="ARBA" id="ARBA00004956"/>
    </source>
</evidence>
<dbReference type="UniPathway" id="UPA00655">
    <property type="reaction ID" value="UER00711"/>
</dbReference>
<dbReference type="PANTHER" id="PTHR48095:SF2">
    <property type="entry name" value="BIOTIN CARBOXYLASE, CHLOROPLASTIC"/>
    <property type="match status" value="1"/>
</dbReference>
<evidence type="ECO:0000256" key="11">
    <source>
        <dbReference type="ARBA" id="ARBA00023267"/>
    </source>
</evidence>
<dbReference type="EC" id="6.3.4.14" evidence="4 15"/>
<evidence type="ECO:0000256" key="13">
    <source>
        <dbReference type="ARBA" id="ARBA00048600"/>
    </source>
</evidence>
<dbReference type="Proteomes" id="UP000320948">
    <property type="component" value="Unassembled WGS sequence"/>
</dbReference>
<evidence type="ECO:0000256" key="5">
    <source>
        <dbReference type="ARBA" id="ARBA00017242"/>
    </source>
</evidence>
<dbReference type="PROSITE" id="PS50975">
    <property type="entry name" value="ATP_GRASP"/>
    <property type="match status" value="1"/>
</dbReference>
<dbReference type="SUPFAM" id="SSF52440">
    <property type="entry name" value="PreATP-grasp domain"/>
    <property type="match status" value="1"/>
</dbReference>
<evidence type="ECO:0000256" key="6">
    <source>
        <dbReference type="ARBA" id="ARBA00022598"/>
    </source>
</evidence>
<evidence type="ECO:0000256" key="14">
    <source>
        <dbReference type="PROSITE-ProRule" id="PRU00409"/>
    </source>
</evidence>
<dbReference type="NCBIfam" id="NF006367">
    <property type="entry name" value="PRK08591.1"/>
    <property type="match status" value="1"/>
</dbReference>
<dbReference type="GO" id="GO:0046872">
    <property type="term" value="F:metal ion binding"/>
    <property type="evidence" value="ECO:0007669"/>
    <property type="project" value="UniProtKB-KW"/>
</dbReference>
<dbReference type="GO" id="GO:0005524">
    <property type="term" value="F:ATP binding"/>
    <property type="evidence" value="ECO:0007669"/>
    <property type="project" value="UniProtKB-UniRule"/>
</dbReference>
<keyword evidence="10" id="KW-0460">Magnesium</keyword>
<dbReference type="SUPFAM" id="SSF56059">
    <property type="entry name" value="Glutathione synthetase ATP-binding domain-like"/>
    <property type="match status" value="1"/>
</dbReference>
<evidence type="ECO:0000259" key="17">
    <source>
        <dbReference type="PROSITE" id="PS50979"/>
    </source>
</evidence>
<dbReference type="EMBL" id="VAFM01000001">
    <property type="protein sequence ID" value="TKW61287.1"/>
    <property type="molecule type" value="Genomic_DNA"/>
</dbReference>
<dbReference type="InterPro" id="IPR011054">
    <property type="entry name" value="Rudment_hybrid_motif"/>
</dbReference>
<dbReference type="InterPro" id="IPR016185">
    <property type="entry name" value="PreATP-grasp_dom_sf"/>
</dbReference>
<comment type="catalytic activity">
    <reaction evidence="13 15">
        <text>N(6)-biotinyl-L-lysyl-[protein] + hydrogencarbonate + ATP = N(6)-carboxybiotinyl-L-lysyl-[protein] + ADP + phosphate + H(+)</text>
        <dbReference type="Rhea" id="RHEA:13501"/>
        <dbReference type="Rhea" id="RHEA-COMP:10505"/>
        <dbReference type="Rhea" id="RHEA-COMP:10506"/>
        <dbReference type="ChEBI" id="CHEBI:15378"/>
        <dbReference type="ChEBI" id="CHEBI:17544"/>
        <dbReference type="ChEBI" id="CHEBI:30616"/>
        <dbReference type="ChEBI" id="CHEBI:43474"/>
        <dbReference type="ChEBI" id="CHEBI:83144"/>
        <dbReference type="ChEBI" id="CHEBI:83145"/>
        <dbReference type="ChEBI" id="CHEBI:456216"/>
        <dbReference type="EC" id="6.3.4.14"/>
    </reaction>
</comment>
<evidence type="ECO:0000256" key="15">
    <source>
        <dbReference type="RuleBase" id="RU365063"/>
    </source>
</evidence>
<keyword evidence="9 14" id="KW-0067">ATP-binding</keyword>
<keyword evidence="8 14" id="KW-0547">Nucleotide-binding</keyword>
<dbReference type="FunFam" id="3.40.50.20:FF:000010">
    <property type="entry name" value="Propionyl-CoA carboxylase subunit alpha"/>
    <property type="match status" value="1"/>
</dbReference>
<dbReference type="InterPro" id="IPR005479">
    <property type="entry name" value="CPAse_ATP-bd"/>
</dbReference>
<evidence type="ECO:0000256" key="7">
    <source>
        <dbReference type="ARBA" id="ARBA00022723"/>
    </source>
</evidence>
<keyword evidence="7" id="KW-0479">Metal-binding</keyword>
<dbReference type="InterPro" id="IPR005481">
    <property type="entry name" value="BC-like_N"/>
</dbReference>
<evidence type="ECO:0000256" key="9">
    <source>
        <dbReference type="ARBA" id="ARBA00022840"/>
    </source>
</evidence>
<reference evidence="18 19" key="1">
    <citation type="journal article" date="2017" name="Nat. Commun.">
        <title>In situ click chemistry generation of cyclooxygenase-2 inhibitors.</title>
        <authorList>
            <person name="Bhardwaj A."/>
            <person name="Kaur J."/>
            <person name="Wuest M."/>
            <person name="Wuest F."/>
        </authorList>
    </citation>
    <scope>NUCLEOTIDE SEQUENCE [LARGE SCALE GENOMIC DNA]</scope>
    <source>
        <strain evidence="18">S2_018_000_R2_106</strain>
    </source>
</reference>
<comment type="subunit">
    <text evidence="3 15">Acetyl-CoA carboxylase is a heterohexamer of biotin carboxyl carrier protein, biotin carboxylase and the two subunits of carboxyl transferase in a 2:2 complex.</text>
</comment>
<protein>
    <recommendedName>
        <fullName evidence="5 15">Biotin carboxylase</fullName>
        <ecNumber evidence="4 15">6.3.4.14</ecNumber>
    </recommendedName>
    <alternativeName>
        <fullName evidence="12 15">Acetyl-coenzyme A carboxylase biotin carboxylase subunit A</fullName>
    </alternativeName>
</protein>
<accession>A0A6N4RC11</accession>
<dbReference type="PROSITE" id="PS00867">
    <property type="entry name" value="CPSASE_2"/>
    <property type="match status" value="1"/>
</dbReference>
<feature type="domain" description="Biotin carboxylation" evidence="17">
    <location>
        <begin position="1"/>
        <end position="444"/>
    </location>
</feature>
<dbReference type="GO" id="GO:0004075">
    <property type="term" value="F:biotin carboxylase activity"/>
    <property type="evidence" value="ECO:0007669"/>
    <property type="project" value="UniProtKB-EC"/>
</dbReference>
<feature type="domain" description="ATP-grasp" evidence="16">
    <location>
        <begin position="120"/>
        <end position="316"/>
    </location>
</feature>
<dbReference type="InterPro" id="IPR051602">
    <property type="entry name" value="ACC_Biotin_Carboxylase"/>
</dbReference>
<keyword evidence="6 15" id="KW-0436">Ligase</keyword>
<dbReference type="Pfam" id="PF02785">
    <property type="entry name" value="Biotin_carb_C"/>
    <property type="match status" value="1"/>
</dbReference>
<dbReference type="FunFam" id="3.30.1490.20:FF:000018">
    <property type="entry name" value="Biotin carboxylase"/>
    <property type="match status" value="1"/>
</dbReference>
<comment type="pathway">
    <text evidence="2 15">Lipid metabolism; malonyl-CoA biosynthesis; malonyl-CoA from acetyl-CoA: step 1/1.</text>
</comment>
<keyword evidence="15" id="KW-0443">Lipid metabolism</keyword>
<comment type="caution">
    <text evidence="18">The sequence shown here is derived from an EMBL/GenBank/DDBJ whole genome shotgun (WGS) entry which is preliminary data.</text>
</comment>
<dbReference type="InterPro" id="IPR011764">
    <property type="entry name" value="Biotin_carboxylation_dom"/>
</dbReference>
<dbReference type="InterPro" id="IPR011761">
    <property type="entry name" value="ATP-grasp"/>
</dbReference>
<keyword evidence="15" id="KW-0276">Fatty acid metabolism</keyword>
<gene>
    <name evidence="18" type="primary">accC</name>
    <name evidence="18" type="ORF">DI628_01260</name>
</gene>
<dbReference type="GO" id="GO:0006633">
    <property type="term" value="P:fatty acid biosynthetic process"/>
    <property type="evidence" value="ECO:0007669"/>
    <property type="project" value="UniProtKB-KW"/>
</dbReference>
<sequence length="448" mass="49214">MFNKILIANRGEIAVRIHRTCREMGISTVAVHSEADADALHVKLATESVCIGGNAAKDSYLNIPAILSAAEVTDCEAIHPGYGFLSENSKFAEITGKLGFTFIGPKPEHIIAMGDKITAIQTVKKYGLPTVPGSDGVLEDVDMAVEVAERIGYPVIVKATSGGGGKGMKVAHSTQALRQAFHIAMSEAQANFGDNRVYLEKFLEQPRHVEVQVLCDSHGNVSILGERDCSLQRRHQKIIEETPSPAVTDPMREKLFKQVADVCKGMGYLGAGTFEFLYEKGEFYFIEMNTRLQVEHPVTEMVTGIDLVAEQIRIAFGEKLRYPIHSVTPRGHSIECRINAEDPEKFYPSPGKVTEYFAPGGPGVRVDSALYPGYTVPPYYDPTVGKLIVHGATREECVARLKRALEEFVVGGIKTNIPLHRKLVATNAFLKGEYTIHSLEHYLTTGRL</sequence>
<dbReference type="InterPro" id="IPR005482">
    <property type="entry name" value="Biotin_COase_C"/>
</dbReference>
<keyword evidence="15" id="KW-0275">Fatty acid biosynthesis</keyword>
<dbReference type="Pfam" id="PF02786">
    <property type="entry name" value="CPSase_L_D2"/>
    <property type="match status" value="1"/>
</dbReference>
<evidence type="ECO:0000256" key="3">
    <source>
        <dbReference type="ARBA" id="ARBA00011750"/>
    </source>
</evidence>
<dbReference type="GO" id="GO:2001295">
    <property type="term" value="P:malonyl-CoA biosynthetic process"/>
    <property type="evidence" value="ECO:0007669"/>
    <property type="project" value="UniProtKB-UniPathway"/>
</dbReference>
<dbReference type="InterPro" id="IPR004549">
    <property type="entry name" value="Acetyl_CoA_COase_biotin_COase"/>
</dbReference>
<evidence type="ECO:0000313" key="18">
    <source>
        <dbReference type="EMBL" id="TKW61287.1"/>
    </source>
</evidence>
<dbReference type="SMART" id="SM00878">
    <property type="entry name" value="Biotin_carb_C"/>
    <property type="match status" value="1"/>
</dbReference>
<evidence type="ECO:0000256" key="10">
    <source>
        <dbReference type="ARBA" id="ARBA00022842"/>
    </source>
</evidence>
<dbReference type="PROSITE" id="PS00866">
    <property type="entry name" value="CPSASE_1"/>
    <property type="match status" value="1"/>
</dbReference>
<dbReference type="AlphaFoldDB" id="A0A6N4RC11"/>
<dbReference type="Gene3D" id="3.30.470.20">
    <property type="entry name" value="ATP-grasp fold, B domain"/>
    <property type="match status" value="1"/>
</dbReference>
<keyword evidence="11 15" id="KW-0092">Biotin</keyword>
<name>A0A6N4RC11_BLAVI</name>
<evidence type="ECO:0000256" key="4">
    <source>
        <dbReference type="ARBA" id="ARBA00013263"/>
    </source>
</evidence>
<evidence type="ECO:0000256" key="12">
    <source>
        <dbReference type="ARBA" id="ARBA00033786"/>
    </source>
</evidence>
<dbReference type="PANTHER" id="PTHR48095">
    <property type="entry name" value="PYRUVATE CARBOXYLASE SUBUNIT A"/>
    <property type="match status" value="1"/>
</dbReference>
<dbReference type="SUPFAM" id="SSF51246">
    <property type="entry name" value="Rudiment single hybrid motif"/>
    <property type="match status" value="1"/>
</dbReference>
<organism evidence="18 19">
    <name type="scientific">Blastochloris viridis</name>
    <name type="common">Rhodopseudomonas viridis</name>
    <dbReference type="NCBI Taxonomy" id="1079"/>
    <lineage>
        <taxon>Bacteria</taxon>
        <taxon>Pseudomonadati</taxon>
        <taxon>Pseudomonadota</taxon>
        <taxon>Alphaproteobacteria</taxon>
        <taxon>Hyphomicrobiales</taxon>
        <taxon>Blastochloridaceae</taxon>
        <taxon>Blastochloris</taxon>
    </lineage>
</organism>
<evidence type="ECO:0000313" key="19">
    <source>
        <dbReference type="Proteomes" id="UP000320948"/>
    </source>
</evidence>
<keyword evidence="15" id="KW-0444">Lipid biosynthesis</keyword>